<dbReference type="GO" id="GO:0005829">
    <property type="term" value="C:cytosol"/>
    <property type="evidence" value="ECO:0007669"/>
    <property type="project" value="TreeGrafter"/>
</dbReference>
<dbReference type="InterPro" id="IPR029044">
    <property type="entry name" value="Nucleotide-diphossugar_trans"/>
</dbReference>
<dbReference type="FunFam" id="3.90.550.10:FF:000003">
    <property type="entry name" value="2-C-methyl-D-erythritol 4-phosphate cytidylyltransferase"/>
    <property type="match status" value="1"/>
</dbReference>
<dbReference type="Pfam" id="PF01128">
    <property type="entry name" value="IspD"/>
    <property type="match status" value="1"/>
</dbReference>
<dbReference type="AlphaFoldDB" id="A0A0R1V4A7"/>
<dbReference type="CDD" id="cd02516">
    <property type="entry name" value="CDP-ME_synthetase"/>
    <property type="match status" value="1"/>
</dbReference>
<sequence length="232" mass="26000">MNIALLTAAGIGSRMKISTPKQFIYVKNKPLLVYTLEAFENHPNIDTIVVVTLPDWIEVVKAYAKQYNISKLKYIVAGGKDGQESIFNGLKVIKDHYSDEDAVMIHDGNRCLVSGEIISNNLATYYEYGDAVTAIPVVEVVVENNEGQSILDRDKLWRTQTPHTYSLSTLWKAHKKAAELGLKRTAATCELMALLGKEIHFSTGSEQNLKITTSDDLLIFRAILKIRQEEEL</sequence>
<dbReference type="Gene3D" id="3.90.550.10">
    <property type="entry name" value="Spore Coat Polysaccharide Biosynthesis Protein SpsA, Chain A"/>
    <property type="match status" value="1"/>
</dbReference>
<dbReference type="RefSeq" id="WP_056937997.1">
    <property type="nucleotide sequence ID" value="NZ_AZFN01000034.1"/>
</dbReference>
<dbReference type="SUPFAM" id="SSF53448">
    <property type="entry name" value="Nucleotide-diphospho-sugar transferases"/>
    <property type="match status" value="1"/>
</dbReference>
<dbReference type="PANTHER" id="PTHR43015">
    <property type="entry name" value="D-RIBITOL-5-PHOSPHATE CYTIDYLYLTRANSFERASE"/>
    <property type="match status" value="1"/>
</dbReference>
<dbReference type="Proteomes" id="UP000051739">
    <property type="component" value="Unassembled WGS sequence"/>
</dbReference>
<evidence type="ECO:0000313" key="4">
    <source>
        <dbReference type="Proteomes" id="UP000051739"/>
    </source>
</evidence>
<organism evidence="3 4">
    <name type="scientific">Limosilactobacillus gastricus DSM 16045</name>
    <dbReference type="NCBI Taxonomy" id="1423749"/>
    <lineage>
        <taxon>Bacteria</taxon>
        <taxon>Bacillati</taxon>
        <taxon>Bacillota</taxon>
        <taxon>Bacilli</taxon>
        <taxon>Lactobacillales</taxon>
        <taxon>Lactobacillaceae</taxon>
        <taxon>Limosilactobacillus</taxon>
    </lineage>
</organism>
<protein>
    <submittedName>
        <fullName evidence="3">2-C-methyl-D-erythritol 4-phosphate cytidylyltransferase</fullName>
    </submittedName>
</protein>
<gene>
    <name evidence="3" type="ORF">FC60_GL001222</name>
</gene>
<comment type="caution">
    <text evidence="3">The sequence shown here is derived from an EMBL/GenBank/DDBJ whole genome shotgun (WGS) entry which is preliminary data.</text>
</comment>
<reference evidence="3 4" key="1">
    <citation type="journal article" date="2015" name="Genome Announc.">
        <title>Expanding the biotechnology potential of lactobacilli through comparative genomics of 213 strains and associated genera.</title>
        <authorList>
            <person name="Sun Z."/>
            <person name="Harris H.M."/>
            <person name="McCann A."/>
            <person name="Guo C."/>
            <person name="Argimon S."/>
            <person name="Zhang W."/>
            <person name="Yang X."/>
            <person name="Jeffery I.B."/>
            <person name="Cooney J.C."/>
            <person name="Kagawa T.F."/>
            <person name="Liu W."/>
            <person name="Song Y."/>
            <person name="Salvetti E."/>
            <person name="Wrobel A."/>
            <person name="Rasinkangas P."/>
            <person name="Parkhill J."/>
            <person name="Rea M.C."/>
            <person name="O'Sullivan O."/>
            <person name="Ritari J."/>
            <person name="Douillard F.P."/>
            <person name="Paul Ross R."/>
            <person name="Yang R."/>
            <person name="Briner A.E."/>
            <person name="Felis G.E."/>
            <person name="de Vos W.M."/>
            <person name="Barrangou R."/>
            <person name="Klaenhammer T.R."/>
            <person name="Caufield P.W."/>
            <person name="Cui Y."/>
            <person name="Zhang H."/>
            <person name="O'Toole P.W."/>
        </authorList>
    </citation>
    <scope>NUCLEOTIDE SEQUENCE [LARGE SCALE GENOMIC DNA]</scope>
    <source>
        <strain evidence="3 4">DSM 16045</strain>
    </source>
</reference>
<proteinExistence type="predicted"/>
<dbReference type="GO" id="GO:0050518">
    <property type="term" value="F:2-C-methyl-D-erythritol 4-phosphate cytidylyltransferase activity"/>
    <property type="evidence" value="ECO:0007669"/>
    <property type="project" value="UniProtKB-ARBA"/>
</dbReference>
<evidence type="ECO:0000313" key="3">
    <source>
        <dbReference type="EMBL" id="KRM00442.1"/>
    </source>
</evidence>
<evidence type="ECO:0000256" key="1">
    <source>
        <dbReference type="ARBA" id="ARBA00022679"/>
    </source>
</evidence>
<keyword evidence="2 3" id="KW-0548">Nucleotidyltransferase</keyword>
<dbReference type="PANTHER" id="PTHR43015:SF1">
    <property type="entry name" value="D-RIBITOL-5-PHOSPHATE CYTIDYLYLTRANSFERASE"/>
    <property type="match status" value="1"/>
</dbReference>
<dbReference type="InterPro" id="IPR034683">
    <property type="entry name" value="IspD/TarI"/>
</dbReference>
<accession>A0A0R1V4A7</accession>
<evidence type="ECO:0000256" key="2">
    <source>
        <dbReference type="ARBA" id="ARBA00022695"/>
    </source>
</evidence>
<keyword evidence="1 3" id="KW-0808">Transferase</keyword>
<dbReference type="PATRIC" id="fig|1423749.3.peg.1251"/>
<keyword evidence="4" id="KW-1185">Reference proteome</keyword>
<dbReference type="EMBL" id="AZFN01000034">
    <property type="protein sequence ID" value="KRM00442.1"/>
    <property type="molecule type" value="Genomic_DNA"/>
</dbReference>
<name>A0A0R1V4A7_9LACO</name>